<evidence type="ECO:0000313" key="3">
    <source>
        <dbReference type="Proteomes" id="UP000250321"/>
    </source>
</evidence>
<dbReference type="Proteomes" id="UP000250321">
    <property type="component" value="Unassembled WGS sequence"/>
</dbReference>
<sequence length="159" mass="17566">MAASMRWCGPNSPPFFKKDLNILWEKPLNIVKPGCCVQIQGSSSSSSSPHASSPKSPGLEFFLSVEGFSKLKNWLVVCHCQEPEHVELGLGLLLSEQSEEPWKGKLIGGEEDEPDRIQGDHDLKSKCELIMWKCSVLGAFDLILEVGVNANLKAEQMIK</sequence>
<dbReference type="InterPro" id="IPR056690">
    <property type="entry name" value="DUF7788"/>
</dbReference>
<dbReference type="PANTHER" id="PTHR31373:SF17">
    <property type="entry name" value="OS06G0652100 PROTEIN"/>
    <property type="match status" value="1"/>
</dbReference>
<dbReference type="STRING" id="2094558.A0A314Z033"/>
<dbReference type="EMBL" id="PJQY01000517">
    <property type="protein sequence ID" value="PQQ10361.1"/>
    <property type="molecule type" value="Genomic_DNA"/>
</dbReference>
<evidence type="ECO:0000313" key="2">
    <source>
        <dbReference type="EMBL" id="PQQ10361.1"/>
    </source>
</evidence>
<comment type="caution">
    <text evidence="2">The sequence shown here is derived from an EMBL/GenBank/DDBJ whole genome shotgun (WGS) entry which is preliminary data.</text>
</comment>
<gene>
    <name evidence="2" type="ORF">Pyn_29967</name>
</gene>
<organism evidence="2 3">
    <name type="scientific">Prunus yedoensis var. nudiflora</name>
    <dbReference type="NCBI Taxonomy" id="2094558"/>
    <lineage>
        <taxon>Eukaryota</taxon>
        <taxon>Viridiplantae</taxon>
        <taxon>Streptophyta</taxon>
        <taxon>Embryophyta</taxon>
        <taxon>Tracheophyta</taxon>
        <taxon>Spermatophyta</taxon>
        <taxon>Magnoliopsida</taxon>
        <taxon>eudicotyledons</taxon>
        <taxon>Gunneridae</taxon>
        <taxon>Pentapetalae</taxon>
        <taxon>rosids</taxon>
        <taxon>fabids</taxon>
        <taxon>Rosales</taxon>
        <taxon>Rosaceae</taxon>
        <taxon>Amygdaloideae</taxon>
        <taxon>Amygdaleae</taxon>
        <taxon>Prunus</taxon>
    </lineage>
</organism>
<reference evidence="2 3" key="1">
    <citation type="submission" date="2018-02" db="EMBL/GenBank/DDBJ databases">
        <title>Draft genome of wild Prunus yedoensis var. nudiflora.</title>
        <authorList>
            <person name="Baek S."/>
            <person name="Kim J.-H."/>
            <person name="Choi K."/>
            <person name="Kim G.-B."/>
            <person name="Cho A."/>
            <person name="Jang H."/>
            <person name="Shin C.-H."/>
            <person name="Yu H.-J."/>
            <person name="Mun J.-H."/>
        </authorList>
    </citation>
    <scope>NUCLEOTIDE SEQUENCE [LARGE SCALE GENOMIC DNA]</scope>
    <source>
        <strain evidence="3">cv. Jeju island</strain>
        <tissue evidence="2">Leaf</tissue>
    </source>
</reference>
<dbReference type="InterPro" id="IPR011205">
    <property type="entry name" value="UCP015417_vWA"/>
</dbReference>
<dbReference type="OrthoDB" id="1149618at2759"/>
<dbReference type="Pfam" id="PF25043">
    <property type="entry name" value="DUF7788"/>
    <property type="match status" value="1"/>
</dbReference>
<feature type="domain" description="DUF7788" evidence="1">
    <location>
        <begin position="81"/>
        <end position="159"/>
    </location>
</feature>
<proteinExistence type="predicted"/>
<evidence type="ECO:0000259" key="1">
    <source>
        <dbReference type="Pfam" id="PF25043"/>
    </source>
</evidence>
<keyword evidence="3" id="KW-1185">Reference proteome</keyword>
<accession>A0A314Z033</accession>
<dbReference type="PANTHER" id="PTHR31373">
    <property type="entry name" value="OS06G0652100 PROTEIN"/>
    <property type="match status" value="1"/>
</dbReference>
<name>A0A314Z033_PRUYE</name>
<protein>
    <recommendedName>
        <fullName evidence="1">DUF7788 domain-containing protein</fullName>
    </recommendedName>
</protein>
<dbReference type="AlphaFoldDB" id="A0A314Z033"/>